<evidence type="ECO:0000313" key="2">
    <source>
        <dbReference type="Proteomes" id="UP000651728"/>
    </source>
</evidence>
<evidence type="ECO:0000313" key="1">
    <source>
        <dbReference type="EMBL" id="GIH36213.1"/>
    </source>
</evidence>
<keyword evidence="2" id="KW-1185">Reference proteome</keyword>
<organism evidence="1 2">
    <name type="scientific">Microbispora amethystogenes</name>
    <dbReference type="NCBI Taxonomy" id="1427754"/>
    <lineage>
        <taxon>Bacteria</taxon>
        <taxon>Bacillati</taxon>
        <taxon>Actinomycetota</taxon>
        <taxon>Actinomycetes</taxon>
        <taxon>Streptosporangiales</taxon>
        <taxon>Streptosporangiaceae</taxon>
        <taxon>Microbispora</taxon>
    </lineage>
</organism>
<accession>A0ABQ4FN74</accession>
<name>A0ABQ4FN74_9ACTN</name>
<comment type="caution">
    <text evidence="1">The sequence shown here is derived from an EMBL/GenBank/DDBJ whole genome shotgun (WGS) entry which is preliminary data.</text>
</comment>
<gene>
    <name evidence="1" type="ORF">Mam01_63770</name>
</gene>
<protein>
    <submittedName>
        <fullName evidence="1">Uncharacterized protein</fullName>
    </submittedName>
</protein>
<reference evidence="1 2" key="1">
    <citation type="submission" date="2021-01" db="EMBL/GenBank/DDBJ databases">
        <title>Whole genome shotgun sequence of Microbispora amethystogenes NBRC 101907.</title>
        <authorList>
            <person name="Komaki H."/>
            <person name="Tamura T."/>
        </authorList>
    </citation>
    <scope>NUCLEOTIDE SEQUENCE [LARGE SCALE GENOMIC DNA]</scope>
    <source>
        <strain evidence="1 2">NBRC 101907</strain>
    </source>
</reference>
<dbReference type="EMBL" id="BOOB01000056">
    <property type="protein sequence ID" value="GIH36213.1"/>
    <property type="molecule type" value="Genomic_DNA"/>
</dbReference>
<proteinExistence type="predicted"/>
<sequence length="143" mass="14263">MSNGSGTPVSRAAAAKAASRVGADSVAAQETGDPACDTGAGAGMVAAAGAAGSSSAATARAALRVARLTWRASSCWGSCWAVQEPVRGRTGVKHIPDGRGVPPGWHDLAKIVTESGRAESGNIPFRASAEAGNALIRHSAWRG</sequence>
<dbReference type="Proteomes" id="UP000651728">
    <property type="component" value="Unassembled WGS sequence"/>
</dbReference>